<dbReference type="Proteomes" id="UP000199050">
    <property type="component" value="Unassembled WGS sequence"/>
</dbReference>
<dbReference type="Pfam" id="PF00933">
    <property type="entry name" value="Glyco_hydro_3"/>
    <property type="match status" value="1"/>
</dbReference>
<evidence type="ECO:0000259" key="5">
    <source>
        <dbReference type="SMART" id="SM01217"/>
    </source>
</evidence>
<dbReference type="FunFam" id="2.60.40.10:FF:000495">
    <property type="entry name" value="Periplasmic beta-glucosidase"/>
    <property type="match status" value="1"/>
</dbReference>
<dbReference type="InterPro" id="IPR002772">
    <property type="entry name" value="Glyco_hydro_3_C"/>
</dbReference>
<dbReference type="GO" id="GO:0008422">
    <property type="term" value="F:beta-glucosidase activity"/>
    <property type="evidence" value="ECO:0007669"/>
    <property type="project" value="UniProtKB-ARBA"/>
</dbReference>
<dbReference type="SUPFAM" id="SSF51445">
    <property type="entry name" value="(Trans)glycosidases"/>
    <property type="match status" value="1"/>
</dbReference>
<dbReference type="RefSeq" id="WP_167360570.1">
    <property type="nucleotide sequence ID" value="NZ_CBCSKY010000007.1"/>
</dbReference>
<organism evidence="6 7">
    <name type="scientific">Paenibacillus typhae</name>
    <dbReference type="NCBI Taxonomy" id="1174501"/>
    <lineage>
        <taxon>Bacteria</taxon>
        <taxon>Bacillati</taxon>
        <taxon>Bacillota</taxon>
        <taxon>Bacilli</taxon>
        <taxon>Bacillales</taxon>
        <taxon>Paenibacillaceae</taxon>
        <taxon>Paenibacillus</taxon>
    </lineage>
</organism>
<dbReference type="GO" id="GO:0005975">
    <property type="term" value="P:carbohydrate metabolic process"/>
    <property type="evidence" value="ECO:0007669"/>
    <property type="project" value="InterPro"/>
</dbReference>
<dbReference type="InterPro" id="IPR017853">
    <property type="entry name" value="GH"/>
</dbReference>
<dbReference type="InterPro" id="IPR026891">
    <property type="entry name" value="Fn3-like"/>
</dbReference>
<keyword evidence="3" id="KW-0119">Carbohydrate metabolism</keyword>
<keyword evidence="4" id="KW-0326">Glycosidase</keyword>
<dbReference type="PRINTS" id="PR00133">
    <property type="entry name" value="GLHYDRLASE3"/>
</dbReference>
<evidence type="ECO:0000256" key="4">
    <source>
        <dbReference type="RuleBase" id="RU361161"/>
    </source>
</evidence>
<evidence type="ECO:0000313" key="7">
    <source>
        <dbReference type="Proteomes" id="UP000199050"/>
    </source>
</evidence>
<evidence type="ECO:0000313" key="6">
    <source>
        <dbReference type="EMBL" id="SDH80380.1"/>
    </source>
</evidence>
<comment type="similarity">
    <text evidence="1 4">Belongs to the glycosyl hydrolase 3 family.</text>
</comment>
<dbReference type="PANTHER" id="PTHR42715:SF10">
    <property type="entry name" value="BETA-GLUCOSIDASE"/>
    <property type="match status" value="1"/>
</dbReference>
<dbReference type="EMBL" id="FNDX01000001">
    <property type="protein sequence ID" value="SDH80380.1"/>
    <property type="molecule type" value="Genomic_DNA"/>
</dbReference>
<dbReference type="PROSITE" id="PS00775">
    <property type="entry name" value="GLYCOSYL_HYDROL_F3"/>
    <property type="match status" value="1"/>
</dbReference>
<dbReference type="PANTHER" id="PTHR42715">
    <property type="entry name" value="BETA-GLUCOSIDASE"/>
    <property type="match status" value="1"/>
</dbReference>
<name>A0A1G8FE25_9BACL</name>
<dbReference type="Gene3D" id="2.60.40.10">
    <property type="entry name" value="Immunoglobulins"/>
    <property type="match status" value="1"/>
</dbReference>
<dbReference type="Gene3D" id="3.40.50.1700">
    <property type="entry name" value="Glycoside hydrolase family 3 C-terminal domain"/>
    <property type="match status" value="1"/>
</dbReference>
<gene>
    <name evidence="6" type="ORF">SAMN05216192_101216</name>
</gene>
<dbReference type="SMART" id="SM01217">
    <property type="entry name" value="Fn3_like"/>
    <property type="match status" value="1"/>
</dbReference>
<dbReference type="Gene3D" id="3.20.20.300">
    <property type="entry name" value="Glycoside hydrolase, family 3, N-terminal domain"/>
    <property type="match status" value="1"/>
</dbReference>
<dbReference type="InterPro" id="IPR019800">
    <property type="entry name" value="Glyco_hydro_3_AS"/>
</dbReference>
<reference evidence="7" key="1">
    <citation type="submission" date="2016-10" db="EMBL/GenBank/DDBJ databases">
        <authorList>
            <person name="Varghese N."/>
            <person name="Submissions S."/>
        </authorList>
    </citation>
    <scope>NUCLEOTIDE SEQUENCE [LARGE SCALE GENOMIC DNA]</scope>
    <source>
        <strain evidence="7">CGMCC 1.11012</strain>
    </source>
</reference>
<dbReference type="InterPro" id="IPR050288">
    <property type="entry name" value="Cellulose_deg_GH3"/>
</dbReference>
<dbReference type="Pfam" id="PF14310">
    <property type="entry name" value="Fn3-like"/>
    <property type="match status" value="1"/>
</dbReference>
<keyword evidence="7" id="KW-1185">Reference proteome</keyword>
<dbReference type="SUPFAM" id="SSF52279">
    <property type="entry name" value="Beta-D-glucan exohydrolase, C-terminal domain"/>
    <property type="match status" value="1"/>
</dbReference>
<dbReference type="InterPro" id="IPR036962">
    <property type="entry name" value="Glyco_hydro_3_N_sf"/>
</dbReference>
<dbReference type="InterPro" id="IPR036881">
    <property type="entry name" value="Glyco_hydro_3_C_sf"/>
</dbReference>
<protein>
    <submittedName>
        <fullName evidence="6">Beta-glucosidase</fullName>
    </submittedName>
</protein>
<dbReference type="STRING" id="1174501.SAMN05216192_101216"/>
<keyword evidence="2 4" id="KW-0378">Hydrolase</keyword>
<feature type="domain" description="Fibronectin type III-like" evidence="5">
    <location>
        <begin position="577"/>
        <end position="647"/>
    </location>
</feature>
<sequence length="812" mass="89377">MKSKKKLLNLLTIEEKAALLEGIDSWNTNGIPRLGIPKLFLTDGPHGLRKVRSAGGGFAVSDNAHSTAFPTSVTVASSWNPEYAKRMGEAIAEECNAEEVDVLLAPGVNIKRSPLCGRNFEYYSEDPLVSGKFGTAFVQGVQSRGVGCSVKHFAANSNENFRFVGNSIVDERALREIYLRAFESVVKEAKPYTVMCSYNQLNGVFASQNKKLLSSILREEWGYEGVVLTDWGATCDRVEGVLAGCDLDMPGGVWHNRKTVIEAAKTGKLPMHKLDQAVERMLGLVEQCTSKKPKGGGYNPESHAQLSCEIAKDSAVLLKNDGTLPLSGKENLLVVGEMFEKMRYQGAGSSLINPPKVITPMNAFDERGVSYIYEKGFRCFYTERDTALEQAALNAAKQADTILFFGGLSDFEESEGFDREHMKLGANQTELLNALIATGKKVVLVLFAGAPVELPFFDKLSSMLNMYLPGMYGGEAAAALLYGEVTPSGKLAESWPMHNSSTSCYADYNRSANSNYYESIYVGYRFYDKAGTTLRFPFGYGLSYTSFQYSNLSFSQSGETITVKTDVTNIGGRSGSEVIQLYVKNNRGKVFKADKELRAFTKVFLTEGETKTVELTFNQSDLSYWNVKEQRWVLENGTYEIAVAASAADIRLNASITITGEKEAVSPYSADIMAAYDKPPLSIPSAFTDLVGYPLPVAVSKSKLTIESTLAEFKRTLMGRILYTGVMHVIQKDYKKAKAMPDSLERDTRMKNSHFVVKMMPYNSIRSMCMSSGGKFTYQTAIGFAELANGNLIKGLKPLLKREKPLPLPGEQ</sequence>
<evidence type="ECO:0000256" key="3">
    <source>
        <dbReference type="ARBA" id="ARBA00023277"/>
    </source>
</evidence>
<proteinExistence type="inferred from homology"/>
<evidence type="ECO:0000256" key="1">
    <source>
        <dbReference type="ARBA" id="ARBA00005336"/>
    </source>
</evidence>
<accession>A0A1G8FE25</accession>
<dbReference type="InterPro" id="IPR001764">
    <property type="entry name" value="Glyco_hydro_3_N"/>
</dbReference>
<dbReference type="Pfam" id="PF01915">
    <property type="entry name" value="Glyco_hydro_3_C"/>
    <property type="match status" value="1"/>
</dbReference>
<dbReference type="InterPro" id="IPR013783">
    <property type="entry name" value="Ig-like_fold"/>
</dbReference>
<dbReference type="AlphaFoldDB" id="A0A1G8FE25"/>
<evidence type="ECO:0000256" key="2">
    <source>
        <dbReference type="ARBA" id="ARBA00022801"/>
    </source>
</evidence>